<dbReference type="Gene3D" id="3.50.30.10">
    <property type="entry name" value="Phosphohistidine domain"/>
    <property type="match status" value="1"/>
</dbReference>
<evidence type="ECO:0000256" key="7">
    <source>
        <dbReference type="ARBA" id="ARBA00022490"/>
    </source>
</evidence>
<dbReference type="InterPro" id="IPR000121">
    <property type="entry name" value="PEP_util_C"/>
</dbReference>
<keyword evidence="11" id="KW-0479">Metal-binding</keyword>
<keyword evidence="6" id="KW-0813">Transport</keyword>
<comment type="similarity">
    <text evidence="4">Belongs to the PEP-utilizing enzyme family.</text>
</comment>
<dbReference type="PRINTS" id="PR01736">
    <property type="entry name" value="PHPHTRNFRASE"/>
</dbReference>
<dbReference type="NCBIfam" id="TIGR00830">
    <property type="entry name" value="PTBA"/>
    <property type="match status" value="1"/>
</dbReference>
<evidence type="ECO:0000313" key="16">
    <source>
        <dbReference type="EMBL" id="QJR16741.1"/>
    </source>
</evidence>
<comment type="subcellular location">
    <subcellularLocation>
        <location evidence="3">Cytoplasm</location>
    </subcellularLocation>
</comment>
<evidence type="ECO:0000259" key="15">
    <source>
        <dbReference type="PROSITE" id="PS51350"/>
    </source>
</evidence>
<evidence type="ECO:0000256" key="9">
    <source>
        <dbReference type="ARBA" id="ARBA00022679"/>
    </source>
</evidence>
<evidence type="ECO:0000256" key="5">
    <source>
        <dbReference type="ARBA" id="ARBA00012232"/>
    </source>
</evidence>
<evidence type="ECO:0000259" key="14">
    <source>
        <dbReference type="PROSITE" id="PS51093"/>
    </source>
</evidence>
<dbReference type="SUPFAM" id="SSF52009">
    <property type="entry name" value="Phosphohistidine domain"/>
    <property type="match status" value="1"/>
</dbReference>
<dbReference type="InterPro" id="IPR008731">
    <property type="entry name" value="PTS_EIN"/>
</dbReference>
<dbReference type="Pfam" id="PF05524">
    <property type="entry name" value="PEP-utilisers_N"/>
    <property type="match status" value="1"/>
</dbReference>
<feature type="domain" description="HPr" evidence="15">
    <location>
        <begin position="162"/>
        <end position="259"/>
    </location>
</feature>
<dbReference type="Gene3D" id="1.10.274.10">
    <property type="entry name" value="PtsI, HPr-binding domain"/>
    <property type="match status" value="1"/>
</dbReference>
<dbReference type="InterPro" id="IPR015813">
    <property type="entry name" value="Pyrv/PenolPyrv_kinase-like_dom"/>
</dbReference>
<dbReference type="KEGG" id="upl:DSM104440_03577"/>
<dbReference type="NCBIfam" id="TIGR01417">
    <property type="entry name" value="PTS_I_fam"/>
    <property type="match status" value="1"/>
</dbReference>
<dbReference type="InterPro" id="IPR008279">
    <property type="entry name" value="PEP-util_enz_mobile_dom"/>
</dbReference>
<dbReference type="PROSITE" id="PS51093">
    <property type="entry name" value="PTS_EIIA_TYPE_1"/>
    <property type="match status" value="1"/>
</dbReference>
<dbReference type="EMBL" id="CP053073">
    <property type="protein sequence ID" value="QJR16741.1"/>
    <property type="molecule type" value="Genomic_DNA"/>
</dbReference>
<keyword evidence="12" id="KW-0418">Kinase</keyword>
<evidence type="ECO:0000256" key="2">
    <source>
        <dbReference type="ARBA" id="ARBA00001946"/>
    </source>
</evidence>
<evidence type="ECO:0000256" key="10">
    <source>
        <dbReference type="ARBA" id="ARBA00022683"/>
    </source>
</evidence>
<dbReference type="InterPro" id="IPR050499">
    <property type="entry name" value="PEP-utilizing_PTS_enzyme"/>
</dbReference>
<feature type="domain" description="PTS EIIA type-1" evidence="14">
    <location>
        <begin position="22"/>
        <end position="126"/>
    </location>
</feature>
<dbReference type="GO" id="GO:0009401">
    <property type="term" value="P:phosphoenolpyruvate-dependent sugar phosphotransferase system"/>
    <property type="evidence" value="ECO:0007669"/>
    <property type="project" value="UniProtKB-KW"/>
</dbReference>
<dbReference type="PRINTS" id="PR00107">
    <property type="entry name" value="PHOSPHOCPHPR"/>
</dbReference>
<name>A0A6M4HB00_9PROT</name>
<dbReference type="InterPro" id="IPR001127">
    <property type="entry name" value="PTS_EIIA_1_perm"/>
</dbReference>
<dbReference type="SUPFAM" id="SSF51261">
    <property type="entry name" value="Duplicated hybrid motif"/>
    <property type="match status" value="1"/>
</dbReference>
<evidence type="ECO:0000256" key="6">
    <source>
        <dbReference type="ARBA" id="ARBA00022448"/>
    </source>
</evidence>
<dbReference type="EC" id="2.7.3.9" evidence="5"/>
<keyword evidence="17" id="KW-1185">Reference proteome</keyword>
<dbReference type="GO" id="GO:0008965">
    <property type="term" value="F:phosphoenolpyruvate-protein phosphotransferase activity"/>
    <property type="evidence" value="ECO:0007669"/>
    <property type="project" value="UniProtKB-EC"/>
</dbReference>
<dbReference type="InterPro" id="IPR040442">
    <property type="entry name" value="Pyrv_kinase-like_dom_sf"/>
</dbReference>
<evidence type="ECO:0000256" key="4">
    <source>
        <dbReference type="ARBA" id="ARBA00007837"/>
    </source>
</evidence>
<dbReference type="Gene3D" id="3.20.20.60">
    <property type="entry name" value="Phosphoenolpyruvate-binding domains"/>
    <property type="match status" value="1"/>
</dbReference>
<dbReference type="Pfam" id="PF00391">
    <property type="entry name" value="PEP-utilizers"/>
    <property type="match status" value="1"/>
</dbReference>
<dbReference type="SUPFAM" id="SSF47831">
    <property type="entry name" value="Enzyme I of the PEP:sugar phosphotransferase system HPr-binding (sub)domain"/>
    <property type="match status" value="1"/>
</dbReference>
<dbReference type="InterPro" id="IPR023151">
    <property type="entry name" value="PEP_util_CS"/>
</dbReference>
<dbReference type="Gene3D" id="2.70.70.10">
    <property type="entry name" value="Glucose Permease (Domain IIA)"/>
    <property type="match status" value="1"/>
</dbReference>
<dbReference type="PANTHER" id="PTHR46244:SF6">
    <property type="entry name" value="PHOSPHOENOLPYRUVATE-PROTEIN PHOSPHOTRANSFERASE"/>
    <property type="match status" value="1"/>
</dbReference>
<dbReference type="PANTHER" id="PTHR46244">
    <property type="entry name" value="PHOSPHOENOLPYRUVATE-PROTEIN PHOSPHOTRANSFERASE"/>
    <property type="match status" value="1"/>
</dbReference>
<keyword evidence="13" id="KW-0460">Magnesium</keyword>
<dbReference type="AlphaFoldDB" id="A0A6M4HB00"/>
<evidence type="ECO:0000256" key="1">
    <source>
        <dbReference type="ARBA" id="ARBA00000683"/>
    </source>
</evidence>
<accession>A0A6M4HB00</accession>
<dbReference type="GO" id="GO:0016301">
    <property type="term" value="F:kinase activity"/>
    <property type="evidence" value="ECO:0007669"/>
    <property type="project" value="UniProtKB-KW"/>
</dbReference>
<dbReference type="Pfam" id="PF02896">
    <property type="entry name" value="PEP-utilizers_C"/>
    <property type="match status" value="1"/>
</dbReference>
<evidence type="ECO:0000256" key="8">
    <source>
        <dbReference type="ARBA" id="ARBA00022597"/>
    </source>
</evidence>
<keyword evidence="8" id="KW-0762">Sugar transport</keyword>
<dbReference type="InterPro" id="IPR036618">
    <property type="entry name" value="PtsI_HPr-bd_sf"/>
</dbReference>
<dbReference type="SUPFAM" id="SSF51621">
    <property type="entry name" value="Phosphoenolpyruvate/pyruvate domain"/>
    <property type="match status" value="1"/>
</dbReference>
<sequence length="817" mass="86213">MAKLTLVSPLAGWCLPLEEVPDPVFAEKMAGDGVAIDPIEGVLRAPCDGEIVPLKDAKHALTVRATGGIDILVHVGIDTVEMHGEGFEALVKGGDYVRAGDALLRFDLDLVARRAKSTVTPILLASPGNVVRRVSGRSLVAGDFLMEIEAAETVESTNRGEEHVHRFSVPFDHGFHARPAALVAAALRPLRADVAILARGRSGNARSTVALMGLGIRYGETIDVRATGPDAARAIKALANLLAPVAEVPVVSRDPIDAVPRRVKGVIASRGFAVGIAVQLERPEAPVVENGEGEVQEEAHLAAAVQRVTTHLEQLHASAKGEQKAILAAHVELAQDPDLAAHAHLWLRRGKSAAHAWRESTRSTIAALGALDDPRMRERVADLRDLEGQVLRVLAGESPGDSRVLPDKAIVLADELLPSQLLALDFARVAGICTASGGPTSHVAIIAAARGIPTLVAAGPAVLRIAEGTPLVVDAERGLLEVDPSPVELAEMQAAVAAQASQRAADLAAAITPCRTTDHVAVAVYANLGALKEAAPAIANGAEGCGLLRTEFLFLERHEPPGEDEQAREYQAIADALQGRPLAIRTLDIGGDKPIPYLPMPREDNPALGLRGLRTSLWKPELLRTQLRAILRVKPASACRILLPMVTDIEDLVTVRALLDECAKDLGIDATPALGVMIETPASAMLADQLAVHADFFSIGTNDLSQYTLAMDRGHPELAAKLDALHPAVLRLIDTISQAAHEAGREVAVCGGLASDPAAVPILVGLGIREISVVPAMIPRLKATIRTLDAQRCAELAERALTLGTATAVRQMMEAGR</sequence>
<dbReference type="InterPro" id="IPR036637">
    <property type="entry name" value="Phosphohistidine_dom_sf"/>
</dbReference>
<dbReference type="GO" id="GO:0005737">
    <property type="term" value="C:cytoplasm"/>
    <property type="evidence" value="ECO:0007669"/>
    <property type="project" value="UniProtKB-SubCell"/>
</dbReference>
<keyword evidence="7" id="KW-0963">Cytoplasm</keyword>
<comment type="cofactor">
    <cofactor evidence="2">
        <name>Mg(2+)</name>
        <dbReference type="ChEBI" id="CHEBI:18420"/>
    </cofactor>
</comment>
<organism evidence="16 17">
    <name type="scientific">Usitatibacter palustris</name>
    <dbReference type="NCBI Taxonomy" id="2732487"/>
    <lineage>
        <taxon>Bacteria</taxon>
        <taxon>Pseudomonadati</taxon>
        <taxon>Pseudomonadota</taxon>
        <taxon>Betaproteobacteria</taxon>
        <taxon>Nitrosomonadales</taxon>
        <taxon>Usitatibacteraceae</taxon>
        <taxon>Usitatibacter</taxon>
    </lineage>
</organism>
<dbReference type="RefSeq" id="WP_171165123.1">
    <property type="nucleotide sequence ID" value="NZ_CP053073.1"/>
</dbReference>
<dbReference type="Gene3D" id="3.30.1340.10">
    <property type="entry name" value="HPr-like"/>
    <property type="match status" value="1"/>
</dbReference>
<evidence type="ECO:0000256" key="3">
    <source>
        <dbReference type="ARBA" id="ARBA00004496"/>
    </source>
</evidence>
<proteinExistence type="inferred from homology"/>
<dbReference type="Proteomes" id="UP000503096">
    <property type="component" value="Chromosome"/>
</dbReference>
<dbReference type="InParanoid" id="A0A6M4HB00"/>
<dbReference type="InterPro" id="IPR000032">
    <property type="entry name" value="HPr-like"/>
</dbReference>
<dbReference type="FunCoup" id="A0A6M4HB00">
    <property type="interactions" value="83"/>
</dbReference>
<keyword evidence="9" id="KW-0808">Transferase</keyword>
<dbReference type="CDD" id="cd00367">
    <property type="entry name" value="PTS-HPr_like"/>
    <property type="match status" value="1"/>
</dbReference>
<comment type="catalytic activity">
    <reaction evidence="1">
        <text>L-histidyl-[protein] + phosphoenolpyruvate = N(pros)-phospho-L-histidyl-[protein] + pyruvate</text>
        <dbReference type="Rhea" id="RHEA:23880"/>
        <dbReference type="Rhea" id="RHEA-COMP:9745"/>
        <dbReference type="Rhea" id="RHEA-COMP:9746"/>
        <dbReference type="ChEBI" id="CHEBI:15361"/>
        <dbReference type="ChEBI" id="CHEBI:29979"/>
        <dbReference type="ChEBI" id="CHEBI:58702"/>
        <dbReference type="ChEBI" id="CHEBI:64837"/>
        <dbReference type="EC" id="2.7.3.9"/>
    </reaction>
</comment>
<dbReference type="FunFam" id="2.70.70.10:FF:000001">
    <property type="entry name" value="PTS system glucose-specific IIA component"/>
    <property type="match status" value="1"/>
</dbReference>
<evidence type="ECO:0000313" key="17">
    <source>
        <dbReference type="Proteomes" id="UP000503096"/>
    </source>
</evidence>
<dbReference type="Pfam" id="PF00358">
    <property type="entry name" value="PTS_EIIA_1"/>
    <property type="match status" value="1"/>
</dbReference>
<dbReference type="InterPro" id="IPR035895">
    <property type="entry name" value="HPr-like_sf"/>
</dbReference>
<dbReference type="Pfam" id="PF00381">
    <property type="entry name" value="PTS-HPr"/>
    <property type="match status" value="1"/>
</dbReference>
<dbReference type="NCBIfam" id="TIGR01003">
    <property type="entry name" value="PTS_HPr_family"/>
    <property type="match status" value="1"/>
</dbReference>
<protein>
    <recommendedName>
        <fullName evidence="5">phosphoenolpyruvate--protein phosphotransferase</fullName>
        <ecNumber evidence="5">2.7.3.9</ecNumber>
    </recommendedName>
</protein>
<keyword evidence="10" id="KW-0598">Phosphotransferase system</keyword>
<dbReference type="GO" id="GO:0046872">
    <property type="term" value="F:metal ion binding"/>
    <property type="evidence" value="ECO:0007669"/>
    <property type="project" value="UniProtKB-KW"/>
</dbReference>
<dbReference type="InterPro" id="IPR006318">
    <property type="entry name" value="PTS_EI-like"/>
</dbReference>
<dbReference type="InterPro" id="IPR011055">
    <property type="entry name" value="Dup_hybrid_motif"/>
</dbReference>
<dbReference type="PROSITE" id="PS00742">
    <property type="entry name" value="PEP_ENZYMES_2"/>
    <property type="match status" value="1"/>
</dbReference>
<evidence type="ECO:0000256" key="12">
    <source>
        <dbReference type="ARBA" id="ARBA00022777"/>
    </source>
</evidence>
<reference evidence="16 17" key="1">
    <citation type="submission" date="2020-04" db="EMBL/GenBank/DDBJ databases">
        <title>Usitatibacter rugosus gen. nov., sp. nov. and Usitatibacter palustris sp. nov., novel members of Usitatibacteraceae fam. nov. within the order Nitrosomonadales isolated from soil.</title>
        <authorList>
            <person name="Huber K.J."/>
            <person name="Neumann-Schaal M."/>
            <person name="Geppert A."/>
            <person name="Luckner M."/>
            <person name="Wanner G."/>
            <person name="Overmann J."/>
        </authorList>
    </citation>
    <scope>NUCLEOTIDE SEQUENCE [LARGE SCALE GENOMIC DNA]</scope>
    <source>
        <strain evidence="16 17">Swamp67</strain>
    </source>
</reference>
<evidence type="ECO:0000256" key="13">
    <source>
        <dbReference type="ARBA" id="ARBA00022842"/>
    </source>
</evidence>
<evidence type="ECO:0000256" key="11">
    <source>
        <dbReference type="ARBA" id="ARBA00022723"/>
    </source>
</evidence>
<dbReference type="SUPFAM" id="SSF55594">
    <property type="entry name" value="HPr-like"/>
    <property type="match status" value="1"/>
</dbReference>
<dbReference type="PROSITE" id="PS51350">
    <property type="entry name" value="PTS_HPR_DOM"/>
    <property type="match status" value="1"/>
</dbReference>
<dbReference type="PROSITE" id="PS00371">
    <property type="entry name" value="PTS_EIIA_TYPE_1_HIS"/>
    <property type="match status" value="1"/>
</dbReference>
<gene>
    <name evidence="16" type="ORF">DSM104440_03577</name>
</gene>